<reference evidence="1 2" key="1">
    <citation type="submission" date="2021-02" db="EMBL/GenBank/DDBJ databases">
        <authorList>
            <person name="Vanwijnsberghe S."/>
        </authorList>
    </citation>
    <scope>NUCLEOTIDE SEQUENCE [LARGE SCALE GENOMIC DNA]</scope>
    <source>
        <strain evidence="1 2">LMG 31837</strain>
    </source>
</reference>
<organism evidence="1 2">
    <name type="scientific">Paraburkholderia haematera</name>
    <dbReference type="NCBI Taxonomy" id="2793077"/>
    <lineage>
        <taxon>Bacteria</taxon>
        <taxon>Pseudomonadati</taxon>
        <taxon>Pseudomonadota</taxon>
        <taxon>Betaproteobacteria</taxon>
        <taxon>Burkholderiales</taxon>
        <taxon>Burkholderiaceae</taxon>
        <taxon>Paraburkholderia</taxon>
    </lineage>
</organism>
<dbReference type="Proteomes" id="UP000672526">
    <property type="component" value="Unassembled WGS sequence"/>
</dbReference>
<proteinExistence type="predicted"/>
<evidence type="ECO:0000313" key="2">
    <source>
        <dbReference type="Proteomes" id="UP000672526"/>
    </source>
</evidence>
<keyword evidence="2" id="KW-1185">Reference proteome</keyword>
<comment type="caution">
    <text evidence="1">The sequence shown here is derived from an EMBL/GenBank/DDBJ whole genome shotgun (WGS) entry which is preliminary data.</text>
</comment>
<protein>
    <submittedName>
        <fullName evidence="1">Uncharacterized protein</fullName>
    </submittedName>
</protein>
<dbReference type="EMBL" id="CAJNBK010000017">
    <property type="protein sequence ID" value="CAE6796648.1"/>
    <property type="molecule type" value="Genomic_DNA"/>
</dbReference>
<accession>A0ABN7MBT2</accession>
<gene>
    <name evidence="1" type="ORF">R69888_05014</name>
</gene>
<name>A0ABN7MBT2_9BURK</name>
<sequence length="77" mass="8104">MFGAGSQQSVEFAPLRGPRVAQCLVRLRTQGIALDRSGFAQPGGGISPSLGTGKIGQRRGNACLLILELARRVWPSA</sequence>
<evidence type="ECO:0000313" key="1">
    <source>
        <dbReference type="EMBL" id="CAE6796648.1"/>
    </source>
</evidence>